<dbReference type="InterPro" id="IPR015659">
    <property type="entry name" value="Proline_oxidase"/>
</dbReference>
<accession>A0A0S2HYX3</accession>
<dbReference type="InterPro" id="IPR029041">
    <property type="entry name" value="FAD-linked_oxidoreductase-like"/>
</dbReference>
<dbReference type="EC" id="1.5.5.2" evidence="3"/>
<proteinExistence type="predicted"/>
<evidence type="ECO:0000313" key="4">
    <source>
        <dbReference type="Proteomes" id="UP000064893"/>
    </source>
</evidence>
<dbReference type="Proteomes" id="UP000064893">
    <property type="component" value="Chromosome"/>
</dbReference>
<dbReference type="EMBL" id="CP013118">
    <property type="protein sequence ID" value="ALO15190.1"/>
    <property type="molecule type" value="Genomic_DNA"/>
</dbReference>
<sequence length="387" mass="44664">MDFNNTKIAFQDKNNADLNRALLLFRTIEKPWMVKTGKIMLEVALKTGMPIGWAIKPTIYRHFVGGETLEKCQPVVDTMAKSNVKSILDYSVEGKSTEQGIENAFQETLRSIENAGKNENIPFAVFKPTAMVDTTVLKKISFKQKITDDEQLQYKAFADRIDRLSSAAADNNIRLLIDAEDYWFQDAIDEVVHEMMEKYNKHKVIVFNTLQMYRTDRLEYLKNLIARAREREFYAGVKFVRGAYMEKERARAKEEGYPSPINPDKETTDKMYDDALRVSMENIDILHVFNGTHNEQSNILLTDLIKDHGLSKDDDRIYFSQLYGMSDHISYNLADDGYNVAKYIPYGPVRHVAPYLIRRAEENTSVAGQTGRELSLILKEKQRRKKL</sequence>
<dbReference type="SUPFAM" id="SSF51730">
    <property type="entry name" value="FAD-linked oxidoreductase"/>
    <property type="match status" value="1"/>
</dbReference>
<dbReference type="PATRIC" id="fig|1307839.3.peg.1642"/>
<evidence type="ECO:0000313" key="3">
    <source>
        <dbReference type="EMBL" id="ALO15190.1"/>
    </source>
</evidence>
<name>A0A0S2HYX3_9BACT</name>
<dbReference type="KEGG" id="blq:L21SP5_01543"/>
<feature type="domain" description="Proline dehydrogenase" evidence="2">
    <location>
        <begin position="76"/>
        <end position="370"/>
    </location>
</feature>
<dbReference type="PANTHER" id="PTHR13914">
    <property type="entry name" value="PROLINE OXIDASE"/>
    <property type="match status" value="1"/>
</dbReference>
<organism evidence="3 4">
    <name type="scientific">Salinivirga cyanobacteriivorans</name>
    <dbReference type="NCBI Taxonomy" id="1307839"/>
    <lineage>
        <taxon>Bacteria</taxon>
        <taxon>Pseudomonadati</taxon>
        <taxon>Bacteroidota</taxon>
        <taxon>Bacteroidia</taxon>
        <taxon>Bacteroidales</taxon>
        <taxon>Salinivirgaceae</taxon>
        <taxon>Salinivirga</taxon>
    </lineage>
</organism>
<dbReference type="PANTHER" id="PTHR13914:SF0">
    <property type="entry name" value="PROLINE DEHYDROGENASE 1, MITOCHONDRIAL"/>
    <property type="match status" value="1"/>
</dbReference>
<evidence type="ECO:0000259" key="2">
    <source>
        <dbReference type="Pfam" id="PF01619"/>
    </source>
</evidence>
<dbReference type="GO" id="GO:0071949">
    <property type="term" value="F:FAD binding"/>
    <property type="evidence" value="ECO:0007669"/>
    <property type="project" value="TreeGrafter"/>
</dbReference>
<dbReference type="Gene3D" id="3.20.20.220">
    <property type="match status" value="1"/>
</dbReference>
<dbReference type="RefSeq" id="WP_335337848.1">
    <property type="nucleotide sequence ID" value="NZ_CP013118.1"/>
</dbReference>
<dbReference type="GO" id="GO:0004657">
    <property type="term" value="F:proline dehydrogenase activity"/>
    <property type="evidence" value="ECO:0007669"/>
    <property type="project" value="UniProtKB-EC"/>
</dbReference>
<dbReference type="STRING" id="1307839.L21SP5_01543"/>
<dbReference type="AlphaFoldDB" id="A0A0S2HYX3"/>
<keyword evidence="4" id="KW-1185">Reference proteome</keyword>
<dbReference type="GO" id="GO:0010133">
    <property type="term" value="P:L-proline catabolic process to L-glutamate"/>
    <property type="evidence" value="ECO:0007669"/>
    <property type="project" value="TreeGrafter"/>
</dbReference>
<gene>
    <name evidence="3" type="primary">fadM</name>
    <name evidence="3" type="ORF">L21SP5_01543</name>
</gene>
<dbReference type="InterPro" id="IPR002872">
    <property type="entry name" value="Proline_DH_dom"/>
</dbReference>
<evidence type="ECO:0000256" key="1">
    <source>
        <dbReference type="ARBA" id="ARBA00023002"/>
    </source>
</evidence>
<dbReference type="Pfam" id="PF01619">
    <property type="entry name" value="Pro_dh"/>
    <property type="match status" value="1"/>
</dbReference>
<keyword evidence="1 3" id="KW-0560">Oxidoreductase</keyword>
<protein>
    <submittedName>
        <fullName evidence="3">Proline dehydrogenase 1</fullName>
        <ecNumber evidence="3">1.5.5.2</ecNumber>
    </submittedName>
</protein>
<reference evidence="3 4" key="1">
    <citation type="submission" date="2015-11" db="EMBL/GenBank/DDBJ databases">
        <title>Description and complete genome sequence of a novel strain predominating in hypersaline microbial mats and representing a new family of the Bacteriodetes phylum.</title>
        <authorList>
            <person name="Spring S."/>
            <person name="Bunk B."/>
            <person name="Sproer C."/>
            <person name="Klenk H.-P."/>
        </authorList>
    </citation>
    <scope>NUCLEOTIDE SEQUENCE [LARGE SCALE GENOMIC DNA]</scope>
    <source>
        <strain evidence="3 4">L21-Spi-D4</strain>
    </source>
</reference>